<comment type="caution">
    <text evidence="3">The sequence shown here is derived from an EMBL/GenBank/DDBJ whole genome shotgun (WGS) entry which is preliminary data.</text>
</comment>
<feature type="transmembrane region" description="Helical" evidence="1">
    <location>
        <begin position="44"/>
        <end position="63"/>
    </location>
</feature>
<evidence type="ECO:0000256" key="2">
    <source>
        <dbReference type="SAM" id="SignalP"/>
    </source>
</evidence>
<keyword evidence="2" id="KW-0732">Signal</keyword>
<keyword evidence="1" id="KW-0472">Membrane</keyword>
<organism evidence="3 4">
    <name type="scientific">Empedobacter falsenii</name>
    <dbReference type="NCBI Taxonomy" id="343874"/>
    <lineage>
        <taxon>Bacteria</taxon>
        <taxon>Pseudomonadati</taxon>
        <taxon>Bacteroidota</taxon>
        <taxon>Flavobacteriia</taxon>
        <taxon>Flavobacteriales</taxon>
        <taxon>Weeksellaceae</taxon>
        <taxon>Empedobacter</taxon>
    </lineage>
</organism>
<reference evidence="3 4" key="1">
    <citation type="submission" date="2018-10" db="EMBL/GenBank/DDBJ databases">
        <title>Transmission dynamics of multidrug resistant bacteria on intensive care unit surfaces.</title>
        <authorList>
            <person name="D'Souza A.W."/>
            <person name="Potter R.F."/>
            <person name="Wallace M."/>
            <person name="Shupe A."/>
            <person name="Patel S."/>
            <person name="Sun S."/>
            <person name="Gul D."/>
            <person name="Kwon J.H."/>
            <person name="Andleeb S."/>
            <person name="Burnham C.-A.D."/>
            <person name="Dantas G."/>
        </authorList>
    </citation>
    <scope>NUCLEOTIDE SEQUENCE [LARGE SCALE GENOMIC DNA]</scope>
    <source>
        <strain evidence="3 4">WF_348</strain>
    </source>
</reference>
<name>A0A427BJT8_9FLAO</name>
<dbReference type="RefSeq" id="WP_125350324.1">
    <property type="nucleotide sequence ID" value="NZ_JAAGKM010000037.1"/>
</dbReference>
<sequence length="68" mass="7503">MKTLFKFLLLFIASTTISFAQSSGLNSQLIQTNFTENSSKSSNPISFAVAGSVFVLAFCAFRFRKKIV</sequence>
<evidence type="ECO:0000256" key="1">
    <source>
        <dbReference type="SAM" id="Phobius"/>
    </source>
</evidence>
<protein>
    <recommendedName>
        <fullName evidence="5">LPXTG cell wall anchor domain-containing protein</fullName>
    </recommendedName>
</protein>
<proteinExistence type="predicted"/>
<feature type="chain" id="PRO_5019396081" description="LPXTG cell wall anchor domain-containing protein" evidence="2">
    <location>
        <begin position="21"/>
        <end position="68"/>
    </location>
</feature>
<evidence type="ECO:0000313" key="3">
    <source>
        <dbReference type="EMBL" id="RRT89601.1"/>
    </source>
</evidence>
<dbReference type="EMBL" id="RHPO01000029">
    <property type="protein sequence ID" value="RRT89601.1"/>
    <property type="molecule type" value="Genomic_DNA"/>
</dbReference>
<dbReference type="AlphaFoldDB" id="A0A427BJT8"/>
<keyword evidence="1" id="KW-0812">Transmembrane</keyword>
<dbReference type="Proteomes" id="UP000267844">
    <property type="component" value="Unassembled WGS sequence"/>
</dbReference>
<feature type="signal peptide" evidence="2">
    <location>
        <begin position="1"/>
        <end position="20"/>
    </location>
</feature>
<evidence type="ECO:0000313" key="4">
    <source>
        <dbReference type="Proteomes" id="UP000267844"/>
    </source>
</evidence>
<evidence type="ECO:0008006" key="5">
    <source>
        <dbReference type="Google" id="ProtNLM"/>
    </source>
</evidence>
<keyword evidence="1" id="KW-1133">Transmembrane helix</keyword>
<gene>
    <name evidence="3" type="ORF">EGI89_11770</name>
</gene>
<accession>A0A427BJT8</accession>